<evidence type="ECO:0000313" key="1">
    <source>
        <dbReference type="EMBL" id="ANH72774.1"/>
    </source>
</evidence>
<name>A0AAC9FQN6_9RALS</name>
<proteinExistence type="predicted"/>
<sequence length="87" mass="9523">MRHAPARPEQKQFPLSIAAGRAAAVLWLENPVMSAATWRDNRFVAHACGMGFTESAERRRAFNEAFEQGIADAIVGVVFVAVEVSHV</sequence>
<evidence type="ECO:0000313" key="2">
    <source>
        <dbReference type="Proteomes" id="UP000077927"/>
    </source>
</evidence>
<dbReference type="EMBL" id="CP012605">
    <property type="protein sequence ID" value="ANH72774.1"/>
    <property type="molecule type" value="Genomic_DNA"/>
</dbReference>
<protein>
    <submittedName>
        <fullName evidence="1">Uncharacterized protein</fullName>
    </submittedName>
</protein>
<dbReference type="Proteomes" id="UP000077927">
    <property type="component" value="Chromosome 1"/>
</dbReference>
<accession>A0AAC9FQN6</accession>
<dbReference type="KEGG" id="rin:ACS15_1260"/>
<gene>
    <name evidence="1" type="ORF">ACS15_1260</name>
</gene>
<reference evidence="1 2" key="1">
    <citation type="submission" date="2015-09" db="EMBL/GenBank/DDBJ databases">
        <authorList>
            <person name="Xu Y."/>
            <person name="Nagy A."/>
            <person name="Liu N.T."/>
            <person name="Nou X."/>
        </authorList>
    </citation>
    <scope>NUCLEOTIDE SEQUENCE [LARGE SCALE GENOMIC DNA]</scope>
    <source>
        <strain evidence="1 2">FC1138</strain>
    </source>
</reference>
<organism evidence="1 2">
    <name type="scientific">Ralstonia insidiosa</name>
    <dbReference type="NCBI Taxonomy" id="190721"/>
    <lineage>
        <taxon>Bacteria</taxon>
        <taxon>Pseudomonadati</taxon>
        <taxon>Pseudomonadota</taxon>
        <taxon>Betaproteobacteria</taxon>
        <taxon>Burkholderiales</taxon>
        <taxon>Burkholderiaceae</taxon>
        <taxon>Ralstonia</taxon>
    </lineage>
</organism>
<dbReference type="AlphaFoldDB" id="A0AAC9FQN6"/>